<evidence type="ECO:0000256" key="1">
    <source>
        <dbReference type="SAM" id="Phobius"/>
    </source>
</evidence>
<feature type="transmembrane region" description="Helical" evidence="1">
    <location>
        <begin position="7"/>
        <end position="29"/>
    </location>
</feature>
<keyword evidence="1" id="KW-1133">Transmembrane helix</keyword>
<organism evidence="2 3">
    <name type="scientific">Edhazardia aedis (strain USNM 41457)</name>
    <name type="common">Microsporidian parasite</name>
    <dbReference type="NCBI Taxonomy" id="1003232"/>
    <lineage>
        <taxon>Eukaryota</taxon>
        <taxon>Fungi</taxon>
        <taxon>Fungi incertae sedis</taxon>
        <taxon>Microsporidia</taxon>
        <taxon>Edhazardia</taxon>
    </lineage>
</organism>
<dbReference type="InParanoid" id="J9D5S8"/>
<name>J9D5S8_EDHAE</name>
<dbReference type="Proteomes" id="UP000003163">
    <property type="component" value="Unassembled WGS sequence"/>
</dbReference>
<dbReference type="HOGENOM" id="CLU_2015231_0_0_1"/>
<dbReference type="AlphaFoldDB" id="J9D5S8"/>
<dbReference type="VEuPathDB" id="MicrosporidiaDB:EDEG_02728"/>
<dbReference type="EMBL" id="AFBI03000052">
    <property type="protein sequence ID" value="EJW02904.1"/>
    <property type="molecule type" value="Genomic_DNA"/>
</dbReference>
<proteinExistence type="predicted"/>
<sequence>MMLVINFFVCLHLQKFKVASAIFILLYIWKHLDKFISSYILPNMFFYVYRFQTFAKFLYFLLIVAINVLKEIIVNQSVPNRFYATAICILRFCEKLTKAIQDCCKYIFLLYKKLKNIALLKKN</sequence>
<comment type="caution">
    <text evidence="2">The sequence shown here is derived from an EMBL/GenBank/DDBJ whole genome shotgun (WGS) entry which is preliminary data.</text>
</comment>
<keyword evidence="1" id="KW-0812">Transmembrane</keyword>
<gene>
    <name evidence="2" type="ORF">EDEG_02728</name>
</gene>
<evidence type="ECO:0000313" key="2">
    <source>
        <dbReference type="EMBL" id="EJW02904.1"/>
    </source>
</evidence>
<keyword evidence="3" id="KW-1185">Reference proteome</keyword>
<reference evidence="2 3" key="1">
    <citation type="submission" date="2011-08" db="EMBL/GenBank/DDBJ databases">
        <authorList>
            <person name="Liu Z.J."/>
            <person name="Shi F.L."/>
            <person name="Lu J.Q."/>
            <person name="Li M."/>
            <person name="Wang Z.L."/>
        </authorList>
    </citation>
    <scope>NUCLEOTIDE SEQUENCE [LARGE SCALE GENOMIC DNA]</scope>
    <source>
        <strain evidence="2 3">USNM 41457</strain>
    </source>
</reference>
<protein>
    <submittedName>
        <fullName evidence="2">Uncharacterized protein</fullName>
    </submittedName>
</protein>
<keyword evidence="1" id="KW-0472">Membrane</keyword>
<evidence type="ECO:0000313" key="3">
    <source>
        <dbReference type="Proteomes" id="UP000003163"/>
    </source>
</evidence>
<accession>J9D5S8</accession>
<reference evidence="3" key="2">
    <citation type="submission" date="2015-07" db="EMBL/GenBank/DDBJ databases">
        <title>Contrasting host-pathogen interactions and genome evolution in two generalist and specialist microsporidian pathogens of mosquitoes.</title>
        <authorList>
            <consortium name="The Broad Institute Genomics Platform"/>
            <consortium name="The Broad Institute Genome Sequencing Center for Infectious Disease"/>
            <person name="Cuomo C.A."/>
            <person name="Sanscrainte N.D."/>
            <person name="Goldberg J.M."/>
            <person name="Heiman D."/>
            <person name="Young S."/>
            <person name="Zeng Q."/>
            <person name="Becnel J.J."/>
            <person name="Birren B.W."/>
        </authorList>
    </citation>
    <scope>NUCLEOTIDE SEQUENCE [LARGE SCALE GENOMIC DNA]</scope>
    <source>
        <strain evidence="3">USNM 41457</strain>
    </source>
</reference>
<feature type="transmembrane region" description="Helical" evidence="1">
    <location>
        <begin position="49"/>
        <end position="69"/>
    </location>
</feature>